<dbReference type="KEGG" id="chya:V22_17910"/>
<dbReference type="InterPro" id="IPR010488">
    <property type="entry name" value="Zeta_toxin_domain"/>
</dbReference>
<protein>
    <submittedName>
        <fullName evidence="4">Zeta toxin</fullName>
    </submittedName>
</protein>
<dbReference type="OrthoDB" id="9791543at2"/>
<dbReference type="InterPro" id="IPR027417">
    <property type="entry name" value="P-loop_NTPase"/>
</dbReference>
<dbReference type="Gene3D" id="3.40.50.300">
    <property type="entry name" value="P-loop containing nucleotide triphosphate hydrolases"/>
    <property type="match status" value="1"/>
</dbReference>
<dbReference type="GO" id="GO:0016301">
    <property type="term" value="F:kinase activity"/>
    <property type="evidence" value="ECO:0007669"/>
    <property type="project" value="InterPro"/>
</dbReference>
<keyword evidence="1" id="KW-0547">Nucleotide-binding</keyword>
<dbReference type="SUPFAM" id="SSF52540">
    <property type="entry name" value="P-loop containing nucleoside triphosphate hydrolases"/>
    <property type="match status" value="1"/>
</dbReference>
<keyword evidence="5" id="KW-1185">Reference proteome</keyword>
<evidence type="ECO:0000313" key="4">
    <source>
        <dbReference type="EMBL" id="QDT64556.1"/>
    </source>
</evidence>
<name>A0A517T857_9PLAN</name>
<gene>
    <name evidence="4" type="ORF">V22_17910</name>
</gene>
<dbReference type="RefSeq" id="WP_145261822.1">
    <property type="nucleotide sequence ID" value="NZ_CP036316.1"/>
</dbReference>
<sequence length="201" mass="22539">MTSDSAEQPVMVAIAGPNGAGKSTFYYAYLAEARLSFINADELASEFEVGAYEAAKLADSLRRELLALRESFIFETVFSDPVGEKVQFLQDAEKAGFHVLLCFVGVSSSHVSRDRVALRVSKGGHDVPDVKLDARYPRTMENLKRAIESLQEVHVFDNSDFNEPHRLIASFKAGECRFLVEDLPTWFTSVWTPPEQEERDE</sequence>
<dbReference type="Proteomes" id="UP000319976">
    <property type="component" value="Chromosome"/>
</dbReference>
<evidence type="ECO:0000256" key="2">
    <source>
        <dbReference type="ARBA" id="ARBA00022840"/>
    </source>
</evidence>
<evidence type="ECO:0000256" key="1">
    <source>
        <dbReference type="ARBA" id="ARBA00022741"/>
    </source>
</evidence>
<evidence type="ECO:0000313" key="5">
    <source>
        <dbReference type="Proteomes" id="UP000319976"/>
    </source>
</evidence>
<dbReference type="PANTHER" id="PTHR39206:SF1">
    <property type="entry name" value="SLL8004 PROTEIN"/>
    <property type="match status" value="1"/>
</dbReference>
<dbReference type="GO" id="GO:0005524">
    <property type="term" value="F:ATP binding"/>
    <property type="evidence" value="ECO:0007669"/>
    <property type="project" value="UniProtKB-KW"/>
</dbReference>
<feature type="domain" description="Zeta toxin" evidence="3">
    <location>
        <begin position="5"/>
        <end position="160"/>
    </location>
</feature>
<dbReference type="PANTHER" id="PTHR39206">
    <property type="entry name" value="SLL8004 PROTEIN"/>
    <property type="match status" value="1"/>
</dbReference>
<dbReference type="Pfam" id="PF06414">
    <property type="entry name" value="Zeta_toxin"/>
    <property type="match status" value="1"/>
</dbReference>
<dbReference type="AlphaFoldDB" id="A0A517T857"/>
<reference evidence="4 5" key="1">
    <citation type="submission" date="2019-02" db="EMBL/GenBank/DDBJ databases">
        <title>Deep-cultivation of Planctomycetes and their phenomic and genomic characterization uncovers novel biology.</title>
        <authorList>
            <person name="Wiegand S."/>
            <person name="Jogler M."/>
            <person name="Boedeker C."/>
            <person name="Pinto D."/>
            <person name="Vollmers J."/>
            <person name="Rivas-Marin E."/>
            <person name="Kohn T."/>
            <person name="Peeters S.H."/>
            <person name="Heuer A."/>
            <person name="Rast P."/>
            <person name="Oberbeckmann S."/>
            <person name="Bunk B."/>
            <person name="Jeske O."/>
            <person name="Meyerdierks A."/>
            <person name="Storesund J.E."/>
            <person name="Kallscheuer N."/>
            <person name="Luecker S."/>
            <person name="Lage O.M."/>
            <person name="Pohl T."/>
            <person name="Merkel B.J."/>
            <person name="Hornburger P."/>
            <person name="Mueller R.-W."/>
            <person name="Bruemmer F."/>
            <person name="Labrenz M."/>
            <person name="Spormann A.M."/>
            <person name="Op den Camp H."/>
            <person name="Overmann J."/>
            <person name="Amann R."/>
            <person name="Jetten M.S.M."/>
            <person name="Mascher T."/>
            <person name="Medema M.H."/>
            <person name="Devos D.P."/>
            <person name="Kaster A.-K."/>
            <person name="Ovreas L."/>
            <person name="Rohde M."/>
            <person name="Galperin M.Y."/>
            <person name="Jogler C."/>
        </authorList>
    </citation>
    <scope>NUCLEOTIDE SEQUENCE [LARGE SCALE GENOMIC DNA]</scope>
    <source>
        <strain evidence="4 5">V22</strain>
    </source>
</reference>
<accession>A0A517T857</accession>
<dbReference type="EMBL" id="CP036316">
    <property type="protein sequence ID" value="QDT64556.1"/>
    <property type="molecule type" value="Genomic_DNA"/>
</dbReference>
<proteinExistence type="predicted"/>
<organism evidence="4 5">
    <name type="scientific">Calycomorphotria hydatis</name>
    <dbReference type="NCBI Taxonomy" id="2528027"/>
    <lineage>
        <taxon>Bacteria</taxon>
        <taxon>Pseudomonadati</taxon>
        <taxon>Planctomycetota</taxon>
        <taxon>Planctomycetia</taxon>
        <taxon>Planctomycetales</taxon>
        <taxon>Planctomycetaceae</taxon>
        <taxon>Calycomorphotria</taxon>
    </lineage>
</organism>
<keyword evidence="2" id="KW-0067">ATP-binding</keyword>
<evidence type="ECO:0000259" key="3">
    <source>
        <dbReference type="Pfam" id="PF06414"/>
    </source>
</evidence>